<accession>A0A2P2PZ29</accession>
<evidence type="ECO:0000313" key="1">
    <source>
        <dbReference type="EMBL" id="MBX60011.1"/>
    </source>
</evidence>
<sequence length="31" mass="3746">MTHVNFITFHFLHVCDDIMQKIYGSLDFIFI</sequence>
<dbReference type="AlphaFoldDB" id="A0A2P2PZ29"/>
<protein>
    <submittedName>
        <fullName evidence="1">Uncharacterized protein</fullName>
    </submittedName>
</protein>
<organism evidence="1">
    <name type="scientific">Rhizophora mucronata</name>
    <name type="common">Asiatic mangrove</name>
    <dbReference type="NCBI Taxonomy" id="61149"/>
    <lineage>
        <taxon>Eukaryota</taxon>
        <taxon>Viridiplantae</taxon>
        <taxon>Streptophyta</taxon>
        <taxon>Embryophyta</taxon>
        <taxon>Tracheophyta</taxon>
        <taxon>Spermatophyta</taxon>
        <taxon>Magnoliopsida</taxon>
        <taxon>eudicotyledons</taxon>
        <taxon>Gunneridae</taxon>
        <taxon>Pentapetalae</taxon>
        <taxon>rosids</taxon>
        <taxon>fabids</taxon>
        <taxon>Malpighiales</taxon>
        <taxon>Rhizophoraceae</taxon>
        <taxon>Rhizophora</taxon>
    </lineage>
</organism>
<proteinExistence type="predicted"/>
<dbReference type="EMBL" id="GGEC01079527">
    <property type="protein sequence ID" value="MBX60011.1"/>
    <property type="molecule type" value="Transcribed_RNA"/>
</dbReference>
<reference evidence="1" key="1">
    <citation type="submission" date="2018-02" db="EMBL/GenBank/DDBJ databases">
        <title>Rhizophora mucronata_Transcriptome.</title>
        <authorList>
            <person name="Meera S.P."/>
            <person name="Sreeshan A."/>
            <person name="Augustine A."/>
        </authorList>
    </citation>
    <scope>NUCLEOTIDE SEQUENCE</scope>
    <source>
        <tissue evidence="1">Leaf</tissue>
    </source>
</reference>
<name>A0A2P2PZ29_RHIMU</name>